<dbReference type="RefSeq" id="WP_141811279.1">
    <property type="nucleotide sequence ID" value="NZ_VFPG01000001.1"/>
</dbReference>
<evidence type="ECO:0008006" key="3">
    <source>
        <dbReference type="Google" id="ProtNLM"/>
    </source>
</evidence>
<accession>A0A543FI44</accession>
<dbReference type="EMBL" id="VFPG01000001">
    <property type="protein sequence ID" value="TQM33530.1"/>
    <property type="molecule type" value="Genomic_DNA"/>
</dbReference>
<name>A0A543FI44_9NOCA</name>
<gene>
    <name evidence="1" type="ORF">FB390_5263</name>
</gene>
<organism evidence="1 2">
    <name type="scientific">Nocardia bhagyanarayanae</name>
    <dbReference type="NCBI Taxonomy" id="1215925"/>
    <lineage>
        <taxon>Bacteria</taxon>
        <taxon>Bacillati</taxon>
        <taxon>Actinomycetota</taxon>
        <taxon>Actinomycetes</taxon>
        <taxon>Mycobacteriales</taxon>
        <taxon>Nocardiaceae</taxon>
        <taxon>Nocardia</taxon>
    </lineage>
</organism>
<sequence length="95" mass="10240">MAYRRARFARRRQREHRPGLVGFTASAIPIGAIASTGDYVEPDNDDAVTSALAAAMTDSDPAAYDPAEIRAHATTFAPAAFRARMADIVTQVMDD</sequence>
<dbReference type="Proteomes" id="UP000316331">
    <property type="component" value="Unassembled WGS sequence"/>
</dbReference>
<dbReference type="AlphaFoldDB" id="A0A543FI44"/>
<protein>
    <recommendedName>
        <fullName evidence="3">Glycosyl transferase family 1</fullName>
    </recommendedName>
</protein>
<comment type="caution">
    <text evidence="1">The sequence shown here is derived from an EMBL/GenBank/DDBJ whole genome shotgun (WGS) entry which is preliminary data.</text>
</comment>
<evidence type="ECO:0000313" key="1">
    <source>
        <dbReference type="EMBL" id="TQM33530.1"/>
    </source>
</evidence>
<evidence type="ECO:0000313" key="2">
    <source>
        <dbReference type="Proteomes" id="UP000316331"/>
    </source>
</evidence>
<keyword evidence="2" id="KW-1185">Reference proteome</keyword>
<reference evidence="1 2" key="1">
    <citation type="submission" date="2019-06" db="EMBL/GenBank/DDBJ databases">
        <title>Sequencing the genomes of 1000 actinobacteria strains.</title>
        <authorList>
            <person name="Klenk H.-P."/>
        </authorList>
    </citation>
    <scope>NUCLEOTIDE SEQUENCE [LARGE SCALE GENOMIC DNA]</scope>
    <source>
        <strain evidence="1 2">DSM 103495</strain>
    </source>
</reference>
<proteinExistence type="predicted"/>